<sequence>MPKSTGPALGLTSTVGWGIGIFAVWLMTAYLARSIGTTGLLGATAWLPAGVAFSAWLVTHGLSALPSRSCVDGLISSSLNAGVLPLSAPTPENSTTEK</sequence>
<organism evidence="2 3">
    <name type="scientific">Pandoraea pneumonica</name>
    <dbReference type="NCBI Taxonomy" id="2508299"/>
    <lineage>
        <taxon>Bacteria</taxon>
        <taxon>Pseudomonadati</taxon>
        <taxon>Pseudomonadota</taxon>
        <taxon>Betaproteobacteria</taxon>
        <taxon>Burkholderiales</taxon>
        <taxon>Burkholderiaceae</taxon>
        <taxon>Pandoraea</taxon>
    </lineage>
</organism>
<accession>A0A5E4XLA6</accession>
<proteinExistence type="predicted"/>
<feature type="transmembrane region" description="Helical" evidence="1">
    <location>
        <begin position="15"/>
        <end position="32"/>
    </location>
</feature>
<gene>
    <name evidence="2" type="ORF">PPN31114_03962</name>
</gene>
<name>A0A5E4XLA6_9BURK</name>
<keyword evidence="1" id="KW-1133">Transmembrane helix</keyword>
<keyword evidence="3" id="KW-1185">Reference proteome</keyword>
<evidence type="ECO:0000313" key="3">
    <source>
        <dbReference type="Proteomes" id="UP000366945"/>
    </source>
</evidence>
<protein>
    <submittedName>
        <fullName evidence="2">Uncharacterized protein</fullName>
    </submittedName>
</protein>
<evidence type="ECO:0000256" key="1">
    <source>
        <dbReference type="SAM" id="Phobius"/>
    </source>
</evidence>
<feature type="transmembrane region" description="Helical" evidence="1">
    <location>
        <begin position="39"/>
        <end position="58"/>
    </location>
</feature>
<dbReference type="EMBL" id="CABPSK010000004">
    <property type="protein sequence ID" value="VVE37074.1"/>
    <property type="molecule type" value="Genomic_DNA"/>
</dbReference>
<dbReference type="Proteomes" id="UP000366945">
    <property type="component" value="Unassembled WGS sequence"/>
</dbReference>
<dbReference type="AlphaFoldDB" id="A0A5E4XLA6"/>
<keyword evidence="1" id="KW-0472">Membrane</keyword>
<evidence type="ECO:0000313" key="2">
    <source>
        <dbReference type="EMBL" id="VVE37074.1"/>
    </source>
</evidence>
<keyword evidence="1" id="KW-0812">Transmembrane</keyword>
<reference evidence="2 3" key="1">
    <citation type="submission" date="2019-08" db="EMBL/GenBank/DDBJ databases">
        <authorList>
            <person name="Peeters C."/>
        </authorList>
    </citation>
    <scope>NUCLEOTIDE SEQUENCE [LARGE SCALE GENOMIC DNA]</scope>
    <source>
        <strain evidence="2 3">LMG 31114</strain>
    </source>
</reference>